<feature type="signal peptide" evidence="1">
    <location>
        <begin position="1"/>
        <end position="20"/>
    </location>
</feature>
<keyword evidence="1" id="KW-0732">Signal</keyword>
<accession>A0ABW2YY16</accession>
<name>A0ABW2YY16_9SPHI</name>
<reference evidence="3" key="1">
    <citation type="journal article" date="2019" name="Int. J. Syst. Evol. Microbiol.">
        <title>The Global Catalogue of Microorganisms (GCM) 10K type strain sequencing project: providing services to taxonomists for standard genome sequencing and annotation.</title>
        <authorList>
            <consortium name="The Broad Institute Genomics Platform"/>
            <consortium name="The Broad Institute Genome Sequencing Center for Infectious Disease"/>
            <person name="Wu L."/>
            <person name="Ma J."/>
        </authorList>
    </citation>
    <scope>NUCLEOTIDE SEQUENCE [LARGE SCALE GENOMIC DNA]</scope>
    <source>
        <strain evidence="3">CCUG 63418</strain>
    </source>
</reference>
<sequence length="165" mass="17662">MKKYFFTTLFFAFIACSCFAQQDSRTSIGVDAGFPVGSSADDFAFAIGGSLKIENPVGDRALITLSMGYTSLSAKSTLLGANIKPPASVFTPLKFGLKYNIAGPIYAEGQIGAAFEIRGRRTTRFVYSPGLVGNIDKFDLGVRYEGWAGNGGTISQVAVRLGYRL</sequence>
<evidence type="ECO:0000313" key="3">
    <source>
        <dbReference type="Proteomes" id="UP001596958"/>
    </source>
</evidence>
<proteinExistence type="predicted"/>
<dbReference type="RefSeq" id="WP_377100225.1">
    <property type="nucleotide sequence ID" value="NZ_JBHTHU010000006.1"/>
</dbReference>
<dbReference type="Proteomes" id="UP001596958">
    <property type="component" value="Unassembled WGS sequence"/>
</dbReference>
<feature type="chain" id="PRO_5045418502" description="Outer membrane protein beta-barrel domain-containing protein" evidence="1">
    <location>
        <begin position="21"/>
        <end position="165"/>
    </location>
</feature>
<evidence type="ECO:0000256" key="1">
    <source>
        <dbReference type="SAM" id="SignalP"/>
    </source>
</evidence>
<evidence type="ECO:0008006" key="4">
    <source>
        <dbReference type="Google" id="ProtNLM"/>
    </source>
</evidence>
<protein>
    <recommendedName>
        <fullName evidence="4">Outer membrane protein beta-barrel domain-containing protein</fullName>
    </recommendedName>
</protein>
<dbReference type="EMBL" id="JBHTHU010000006">
    <property type="protein sequence ID" value="MFD0750718.1"/>
    <property type="molecule type" value="Genomic_DNA"/>
</dbReference>
<gene>
    <name evidence="2" type="ORF">ACFQZS_11225</name>
</gene>
<organism evidence="2 3">
    <name type="scientific">Mucilaginibacter calamicampi</name>
    <dbReference type="NCBI Taxonomy" id="1302352"/>
    <lineage>
        <taxon>Bacteria</taxon>
        <taxon>Pseudomonadati</taxon>
        <taxon>Bacteroidota</taxon>
        <taxon>Sphingobacteriia</taxon>
        <taxon>Sphingobacteriales</taxon>
        <taxon>Sphingobacteriaceae</taxon>
        <taxon>Mucilaginibacter</taxon>
    </lineage>
</organism>
<comment type="caution">
    <text evidence="2">The sequence shown here is derived from an EMBL/GenBank/DDBJ whole genome shotgun (WGS) entry which is preliminary data.</text>
</comment>
<keyword evidence="3" id="KW-1185">Reference proteome</keyword>
<evidence type="ECO:0000313" key="2">
    <source>
        <dbReference type="EMBL" id="MFD0750718.1"/>
    </source>
</evidence>
<dbReference type="PROSITE" id="PS51257">
    <property type="entry name" value="PROKAR_LIPOPROTEIN"/>
    <property type="match status" value="1"/>
</dbReference>